<dbReference type="PANTHER" id="PTHR47704">
    <property type="entry name" value="POTASSIUM TRANSPORTER KIMA"/>
    <property type="match status" value="1"/>
</dbReference>
<sequence length="100" mass="10812">MNLIGAIATGLVLGIVIYTKLVQGAWIAISAMIMIFAMMKGISRHYRTIASELDLAGSSKPVLPPRNHALILVSKLHLPTMRAISYAKATRPDTLQALTI</sequence>
<keyword evidence="1" id="KW-0812">Transmembrane</keyword>
<keyword evidence="1" id="KW-1133">Transmembrane helix</keyword>
<evidence type="ECO:0000313" key="3">
    <source>
        <dbReference type="Proteomes" id="UP001164693"/>
    </source>
</evidence>
<keyword evidence="1" id="KW-0472">Membrane</keyword>
<name>A0ABY7K518_9ACTN</name>
<evidence type="ECO:0000256" key="1">
    <source>
        <dbReference type="SAM" id="Phobius"/>
    </source>
</evidence>
<dbReference type="Proteomes" id="UP001164693">
    <property type="component" value="Chromosome"/>
</dbReference>
<organism evidence="2 3">
    <name type="scientific">Jatrophihabitans cynanchi</name>
    <dbReference type="NCBI Taxonomy" id="2944128"/>
    <lineage>
        <taxon>Bacteria</taxon>
        <taxon>Bacillati</taxon>
        <taxon>Actinomycetota</taxon>
        <taxon>Actinomycetes</taxon>
        <taxon>Jatrophihabitantales</taxon>
        <taxon>Jatrophihabitantaceae</taxon>
        <taxon>Jatrophihabitans</taxon>
    </lineage>
</organism>
<dbReference type="PANTHER" id="PTHR47704:SF1">
    <property type="entry name" value="POTASSIUM TRANSPORTER KIMA"/>
    <property type="match status" value="1"/>
</dbReference>
<accession>A0ABY7K518</accession>
<dbReference type="EMBL" id="CP097463">
    <property type="protein sequence ID" value="WAX58424.1"/>
    <property type="molecule type" value="Genomic_DNA"/>
</dbReference>
<keyword evidence="3" id="KW-1185">Reference proteome</keyword>
<reference evidence="2" key="1">
    <citation type="submission" date="2022-05" db="EMBL/GenBank/DDBJ databases">
        <title>Jatrophihabitans sp. SB3-54 whole genome sequence.</title>
        <authorList>
            <person name="Suh M.K."/>
            <person name="Eom M.K."/>
            <person name="Kim J.S."/>
            <person name="Kim H.S."/>
            <person name="Do H.E."/>
            <person name="Shin Y.K."/>
            <person name="Lee J.-S."/>
        </authorList>
    </citation>
    <scope>NUCLEOTIDE SEQUENCE</scope>
    <source>
        <strain evidence="2">SB3-54</strain>
    </source>
</reference>
<gene>
    <name evidence="2" type="ORF">M6B22_06570</name>
</gene>
<protein>
    <submittedName>
        <fullName evidence="2">Uncharacterized protein</fullName>
    </submittedName>
</protein>
<dbReference type="InterPro" id="IPR053153">
    <property type="entry name" value="APC_K+_Transporter"/>
</dbReference>
<feature type="transmembrane region" description="Helical" evidence="1">
    <location>
        <begin position="6"/>
        <end position="37"/>
    </location>
</feature>
<evidence type="ECO:0000313" key="2">
    <source>
        <dbReference type="EMBL" id="WAX58424.1"/>
    </source>
</evidence>
<proteinExistence type="predicted"/>
<dbReference type="RefSeq" id="WP_269444972.1">
    <property type="nucleotide sequence ID" value="NZ_CP097463.1"/>
</dbReference>